<dbReference type="SMART" id="SM00448">
    <property type="entry name" value="REC"/>
    <property type="match status" value="1"/>
</dbReference>
<keyword evidence="6" id="KW-0472">Membrane</keyword>
<dbReference type="Pfam" id="PF08448">
    <property type="entry name" value="PAS_4"/>
    <property type="match status" value="1"/>
</dbReference>
<protein>
    <recommendedName>
        <fullName evidence="2">histidine kinase</fullName>
        <ecNumber evidence="2">2.7.13.3</ecNumber>
    </recommendedName>
</protein>
<dbReference type="AlphaFoldDB" id="A0A7C4EK59"/>
<dbReference type="PROSITE" id="PS50109">
    <property type="entry name" value="HIS_KIN"/>
    <property type="match status" value="1"/>
</dbReference>
<dbReference type="SUPFAM" id="SSF47384">
    <property type="entry name" value="Homodimeric domain of signal transducing histidine kinase"/>
    <property type="match status" value="1"/>
</dbReference>
<dbReference type="InterPro" id="IPR036890">
    <property type="entry name" value="HATPase_C_sf"/>
</dbReference>
<dbReference type="PRINTS" id="PR00344">
    <property type="entry name" value="BCTRLSENSOR"/>
</dbReference>
<name>A0A7C4EK59_9BACT</name>
<keyword evidence="4" id="KW-0902">Two-component regulatory system</keyword>
<dbReference type="Gene3D" id="1.10.287.130">
    <property type="match status" value="1"/>
</dbReference>
<dbReference type="CDD" id="cd00082">
    <property type="entry name" value="HisKA"/>
    <property type="match status" value="1"/>
</dbReference>
<feature type="domain" description="PAC" evidence="10">
    <location>
        <begin position="310"/>
        <end position="361"/>
    </location>
</feature>
<dbReference type="PROSITE" id="PS50112">
    <property type="entry name" value="PAS"/>
    <property type="match status" value="1"/>
</dbReference>
<feature type="modified residue" description="4-aspartylphosphate" evidence="5">
    <location>
        <position position="672"/>
    </location>
</feature>
<evidence type="ECO:0000256" key="5">
    <source>
        <dbReference type="PROSITE-ProRule" id="PRU00169"/>
    </source>
</evidence>
<dbReference type="CDD" id="cd17546">
    <property type="entry name" value="REC_hyHK_CKI1_RcsC-like"/>
    <property type="match status" value="1"/>
</dbReference>
<dbReference type="NCBIfam" id="TIGR00229">
    <property type="entry name" value="sensory_box"/>
    <property type="match status" value="1"/>
</dbReference>
<dbReference type="PANTHER" id="PTHR45339">
    <property type="entry name" value="HYBRID SIGNAL TRANSDUCTION HISTIDINE KINASE J"/>
    <property type="match status" value="1"/>
</dbReference>
<comment type="caution">
    <text evidence="11">The sequence shown here is derived from an EMBL/GenBank/DDBJ whole genome shotgun (WGS) entry which is preliminary data.</text>
</comment>
<dbReference type="Gene3D" id="3.30.565.10">
    <property type="entry name" value="Histidine kinase-like ATPase, C-terminal domain"/>
    <property type="match status" value="1"/>
</dbReference>
<sequence>MLNRLSVRLTLPVVVGVLALWGFLTIFVLAAIERMAEDSATKTLTSYARELGEILDDAYDHLAQSGTLADQGEVRIAKARALGKLDKHLRMTDARGLVLGEGGAVLLATGLDPAARLPETPADGRSVARVSLDGRDVYLLRMDFPIWGWKLVLVESTHDMAMLAGSVRNLYLGGGLLLALGMAGYLYTTRRVVGRPVTLINRALKRGERPDYTGVEEFASLSASIREMMDSLDERERLLRQSRTWYRQMFESAPVMLFSLDMEGRFADVNTRFCRHTGHTRPQVLGTPAARVFLPDQVPLDDLLAGAPVSHRPARMLTASGQERNVLLDALPARSPAGDRALLVVVMDVTDQLRAERALIAAKDAAEEANRVKSEFLANLSHEIRTPLNGLLGMLQLLEKSPMEARQKGWVNNSLDCGRALLTLLGDILDFSTLEAGRATLSSQPFSPAAILEEVAQIHARQALANGVAMAVDVDPDLEPAYLGDGGRLRQTLFNLAGNAVKFTTGGTVTLRVQTAGRAPSGDPQLLFSVEDTGIGIAEEKLLTVFEPFTQADGSHTRRYQGAGLGLAVVKRLVRLWGGTLMIDSEPGQGTAVHFTMPVRPATSAARQRAVAVQEDAPPPGRRVLLAEDDPINTVMTMDMLESLGYSATIVDNGADALKALSQEDFDCMIMDIQMPRMDGLAATQAIRSKPDLGEKSRIPIIALTAHAMPGDRERFLAAGMDDYLAKPVEYAHLAGVLSRAMGKPWRRRLS</sequence>
<dbReference type="InterPro" id="IPR003594">
    <property type="entry name" value="HATPase_dom"/>
</dbReference>
<evidence type="ECO:0000259" key="9">
    <source>
        <dbReference type="PROSITE" id="PS50112"/>
    </source>
</evidence>
<dbReference type="Pfam" id="PF02518">
    <property type="entry name" value="HATPase_c"/>
    <property type="match status" value="1"/>
</dbReference>
<dbReference type="InterPro" id="IPR004358">
    <property type="entry name" value="Sig_transdc_His_kin-like_C"/>
</dbReference>
<dbReference type="SUPFAM" id="SSF52172">
    <property type="entry name" value="CheY-like"/>
    <property type="match status" value="1"/>
</dbReference>
<evidence type="ECO:0000256" key="6">
    <source>
        <dbReference type="SAM" id="Phobius"/>
    </source>
</evidence>
<dbReference type="InterPro" id="IPR000700">
    <property type="entry name" value="PAS-assoc_C"/>
</dbReference>
<feature type="transmembrane region" description="Helical" evidence="6">
    <location>
        <begin position="170"/>
        <end position="188"/>
    </location>
</feature>
<dbReference type="EC" id="2.7.13.3" evidence="2"/>
<dbReference type="InterPro" id="IPR035965">
    <property type="entry name" value="PAS-like_dom_sf"/>
</dbReference>
<dbReference type="InterPro" id="IPR000014">
    <property type="entry name" value="PAS"/>
</dbReference>
<dbReference type="SMART" id="SM00091">
    <property type="entry name" value="PAS"/>
    <property type="match status" value="1"/>
</dbReference>
<dbReference type="InterPro" id="IPR001789">
    <property type="entry name" value="Sig_transdc_resp-reg_receiver"/>
</dbReference>
<accession>A0A7C4EK59</accession>
<organism evidence="11">
    <name type="scientific">Fundidesulfovibrio putealis</name>
    <dbReference type="NCBI Taxonomy" id="270496"/>
    <lineage>
        <taxon>Bacteria</taxon>
        <taxon>Pseudomonadati</taxon>
        <taxon>Thermodesulfobacteriota</taxon>
        <taxon>Desulfovibrionia</taxon>
        <taxon>Desulfovibrionales</taxon>
        <taxon>Desulfovibrionaceae</taxon>
        <taxon>Fundidesulfovibrio</taxon>
    </lineage>
</organism>
<dbReference type="SUPFAM" id="SSF55785">
    <property type="entry name" value="PYP-like sensor domain (PAS domain)"/>
    <property type="match status" value="1"/>
</dbReference>
<dbReference type="SMART" id="SM00387">
    <property type="entry name" value="HATPase_c"/>
    <property type="match status" value="1"/>
</dbReference>
<evidence type="ECO:0000259" key="10">
    <source>
        <dbReference type="PROSITE" id="PS50113"/>
    </source>
</evidence>
<dbReference type="PROSITE" id="PS50110">
    <property type="entry name" value="RESPONSE_REGULATORY"/>
    <property type="match status" value="1"/>
</dbReference>
<dbReference type="InterPro" id="IPR011006">
    <property type="entry name" value="CheY-like_superfamily"/>
</dbReference>
<feature type="domain" description="PAS" evidence="9">
    <location>
        <begin position="242"/>
        <end position="296"/>
    </location>
</feature>
<feature type="transmembrane region" description="Helical" evidence="6">
    <location>
        <begin position="12"/>
        <end position="32"/>
    </location>
</feature>
<dbReference type="Gene3D" id="3.40.50.2300">
    <property type="match status" value="1"/>
</dbReference>
<evidence type="ECO:0000256" key="1">
    <source>
        <dbReference type="ARBA" id="ARBA00000085"/>
    </source>
</evidence>
<dbReference type="GO" id="GO:0000155">
    <property type="term" value="F:phosphorelay sensor kinase activity"/>
    <property type="evidence" value="ECO:0007669"/>
    <property type="project" value="InterPro"/>
</dbReference>
<proteinExistence type="predicted"/>
<comment type="catalytic activity">
    <reaction evidence="1">
        <text>ATP + protein L-histidine = ADP + protein N-phospho-L-histidine.</text>
        <dbReference type="EC" id="2.7.13.3"/>
    </reaction>
</comment>
<dbReference type="EMBL" id="DSRP01000719">
    <property type="protein sequence ID" value="HGG93330.1"/>
    <property type="molecule type" value="Genomic_DNA"/>
</dbReference>
<dbReference type="Pfam" id="PF00072">
    <property type="entry name" value="Response_reg"/>
    <property type="match status" value="1"/>
</dbReference>
<evidence type="ECO:0000256" key="2">
    <source>
        <dbReference type="ARBA" id="ARBA00012438"/>
    </source>
</evidence>
<dbReference type="PROSITE" id="PS50113">
    <property type="entry name" value="PAC"/>
    <property type="match status" value="1"/>
</dbReference>
<gene>
    <name evidence="11" type="ORF">ENR59_10335</name>
</gene>
<dbReference type="PANTHER" id="PTHR45339:SF1">
    <property type="entry name" value="HYBRID SIGNAL TRANSDUCTION HISTIDINE KINASE J"/>
    <property type="match status" value="1"/>
</dbReference>
<dbReference type="CDD" id="cd16922">
    <property type="entry name" value="HATPase_EvgS-ArcB-TorS-like"/>
    <property type="match status" value="1"/>
</dbReference>
<feature type="domain" description="Histidine kinase" evidence="7">
    <location>
        <begin position="379"/>
        <end position="601"/>
    </location>
</feature>
<dbReference type="InterPro" id="IPR013656">
    <property type="entry name" value="PAS_4"/>
</dbReference>
<keyword evidence="6" id="KW-1133">Transmembrane helix</keyword>
<dbReference type="InterPro" id="IPR036097">
    <property type="entry name" value="HisK_dim/P_sf"/>
</dbReference>
<evidence type="ECO:0000256" key="3">
    <source>
        <dbReference type="ARBA" id="ARBA00022553"/>
    </source>
</evidence>
<dbReference type="SMART" id="SM00388">
    <property type="entry name" value="HisKA"/>
    <property type="match status" value="1"/>
</dbReference>
<keyword evidence="3 5" id="KW-0597">Phosphoprotein</keyword>
<dbReference type="Gene3D" id="3.30.450.20">
    <property type="entry name" value="PAS domain"/>
    <property type="match status" value="1"/>
</dbReference>
<evidence type="ECO:0000259" key="7">
    <source>
        <dbReference type="PROSITE" id="PS50109"/>
    </source>
</evidence>
<dbReference type="SUPFAM" id="SSF55874">
    <property type="entry name" value="ATPase domain of HSP90 chaperone/DNA topoisomerase II/histidine kinase"/>
    <property type="match status" value="1"/>
</dbReference>
<evidence type="ECO:0000259" key="8">
    <source>
        <dbReference type="PROSITE" id="PS50110"/>
    </source>
</evidence>
<dbReference type="InterPro" id="IPR005467">
    <property type="entry name" value="His_kinase_dom"/>
</dbReference>
<dbReference type="InterPro" id="IPR003661">
    <property type="entry name" value="HisK_dim/P_dom"/>
</dbReference>
<keyword evidence="6" id="KW-0812">Transmembrane</keyword>
<dbReference type="FunFam" id="3.30.565.10:FF:000010">
    <property type="entry name" value="Sensor histidine kinase RcsC"/>
    <property type="match status" value="1"/>
</dbReference>
<evidence type="ECO:0000256" key="4">
    <source>
        <dbReference type="ARBA" id="ARBA00023012"/>
    </source>
</evidence>
<dbReference type="Pfam" id="PF00512">
    <property type="entry name" value="HisKA"/>
    <property type="match status" value="1"/>
</dbReference>
<dbReference type="CDD" id="cd00130">
    <property type="entry name" value="PAS"/>
    <property type="match status" value="1"/>
</dbReference>
<reference evidence="11" key="1">
    <citation type="journal article" date="2020" name="mSystems">
        <title>Genome- and Community-Level Interaction Insights into Carbon Utilization and Element Cycling Functions of Hydrothermarchaeota in Hydrothermal Sediment.</title>
        <authorList>
            <person name="Zhou Z."/>
            <person name="Liu Y."/>
            <person name="Xu W."/>
            <person name="Pan J."/>
            <person name="Luo Z.H."/>
            <person name="Li M."/>
        </authorList>
    </citation>
    <scope>NUCLEOTIDE SEQUENCE [LARGE SCALE GENOMIC DNA]</scope>
    <source>
        <strain evidence="11">SpSt-413</strain>
    </source>
</reference>
<evidence type="ECO:0000313" key="11">
    <source>
        <dbReference type="EMBL" id="HGG93330.1"/>
    </source>
</evidence>
<feature type="domain" description="Response regulatory" evidence="8">
    <location>
        <begin position="623"/>
        <end position="742"/>
    </location>
</feature>